<sequence>MTAQSYHMETPDQNPESASVAASIGNEMTKRAHISECGTVAASTTGYDSSDDGSAVEGDSVLADQTNYASEILKHAVERTSLYDVNPKIGEALESLRRLAQLQSRQSISHGPRFPQQQRLPPGGLSQLQMPPVDTVISLLKHAKASPPGVFTFMCHFVGIHSFDALCRIVYFPSHHFTDSTFVIVTAGLYYLFLEQHTSALDEASKDEFEPFINLCRINLETALANMSLFMSARLETIQALFLGSLYAIDVSRPSVAWHLNSTAAQMCQMAGFHRTEHQLRDPSGSSTKRALFWHIYTLDKSLGLRLGRASVIQDWDISILPIFSPKGLLGAERAGVERAWVKAAKLQGRVYQYLYSPAALQRPHDELIQIAQLLLGECRQLATEAAQTRATALASLEKLGVSPLVDIHLKSDELQLLSTMTLIYRVVPAPEGSPSRFCGECLSTARRAMEMHLAYVELIKHDAYAKATYFHWTLVLMPFSPFFVLFCHIIESLSADDLRLLHDFSNSIELGNNCSQAMQRLWRLCLLMSNIASLYVEAKLQQQDQDMVSIRAELDLYLTQLGFKQEEPSMATDSAQGSMPFPESSQVSQLQDWATVGRNMLGLLEHDIPQISGNEWPWKGQM</sequence>
<evidence type="ECO:0000313" key="5">
    <source>
        <dbReference type="Proteomes" id="UP000738349"/>
    </source>
</evidence>
<proteinExistence type="predicted"/>
<dbReference type="CDD" id="cd12148">
    <property type="entry name" value="fungal_TF_MHR"/>
    <property type="match status" value="1"/>
</dbReference>
<evidence type="ECO:0000256" key="2">
    <source>
        <dbReference type="SAM" id="MobiDB-lite"/>
    </source>
</evidence>
<dbReference type="Pfam" id="PF04082">
    <property type="entry name" value="Fungal_trans"/>
    <property type="match status" value="1"/>
</dbReference>
<evidence type="ECO:0000259" key="3">
    <source>
        <dbReference type="SMART" id="SM00906"/>
    </source>
</evidence>
<feature type="compositionally biased region" description="Polar residues" evidence="2">
    <location>
        <begin position="1"/>
        <end position="17"/>
    </location>
</feature>
<dbReference type="SMART" id="SM00906">
    <property type="entry name" value="Fungal_trans"/>
    <property type="match status" value="1"/>
</dbReference>
<feature type="domain" description="Xylanolytic transcriptional activator regulatory" evidence="3">
    <location>
        <begin position="257"/>
        <end position="328"/>
    </location>
</feature>
<comment type="caution">
    <text evidence="4">The sequence shown here is derived from an EMBL/GenBank/DDBJ whole genome shotgun (WGS) entry which is preliminary data.</text>
</comment>
<name>A0A9P9J3B5_9HYPO</name>
<organism evidence="4 5">
    <name type="scientific">Dactylonectria macrodidyma</name>
    <dbReference type="NCBI Taxonomy" id="307937"/>
    <lineage>
        <taxon>Eukaryota</taxon>
        <taxon>Fungi</taxon>
        <taxon>Dikarya</taxon>
        <taxon>Ascomycota</taxon>
        <taxon>Pezizomycotina</taxon>
        <taxon>Sordariomycetes</taxon>
        <taxon>Hypocreomycetidae</taxon>
        <taxon>Hypocreales</taxon>
        <taxon>Nectriaceae</taxon>
        <taxon>Dactylonectria</taxon>
    </lineage>
</organism>
<reference evidence="4" key="1">
    <citation type="journal article" date="2021" name="Nat. Commun.">
        <title>Genetic determinants of endophytism in the Arabidopsis root mycobiome.</title>
        <authorList>
            <person name="Mesny F."/>
            <person name="Miyauchi S."/>
            <person name="Thiergart T."/>
            <person name="Pickel B."/>
            <person name="Atanasova L."/>
            <person name="Karlsson M."/>
            <person name="Huettel B."/>
            <person name="Barry K.W."/>
            <person name="Haridas S."/>
            <person name="Chen C."/>
            <person name="Bauer D."/>
            <person name="Andreopoulos W."/>
            <person name="Pangilinan J."/>
            <person name="LaButti K."/>
            <person name="Riley R."/>
            <person name="Lipzen A."/>
            <person name="Clum A."/>
            <person name="Drula E."/>
            <person name="Henrissat B."/>
            <person name="Kohler A."/>
            <person name="Grigoriev I.V."/>
            <person name="Martin F.M."/>
            <person name="Hacquard S."/>
        </authorList>
    </citation>
    <scope>NUCLEOTIDE SEQUENCE</scope>
    <source>
        <strain evidence="4">MPI-CAGE-AT-0147</strain>
    </source>
</reference>
<gene>
    <name evidence="4" type="ORF">EDB81DRAFT_899012</name>
</gene>
<dbReference type="OrthoDB" id="103819at2759"/>
<dbReference type="GO" id="GO:0006351">
    <property type="term" value="P:DNA-templated transcription"/>
    <property type="evidence" value="ECO:0007669"/>
    <property type="project" value="InterPro"/>
</dbReference>
<keyword evidence="5" id="KW-1185">Reference proteome</keyword>
<dbReference type="InterPro" id="IPR050987">
    <property type="entry name" value="AtrR-like"/>
</dbReference>
<dbReference type="GO" id="GO:0003700">
    <property type="term" value="F:DNA-binding transcription factor activity"/>
    <property type="evidence" value="ECO:0007669"/>
    <property type="project" value="InterPro"/>
</dbReference>
<feature type="region of interest" description="Disordered" evidence="2">
    <location>
        <begin position="106"/>
        <end position="125"/>
    </location>
</feature>
<accession>A0A9P9J3B5</accession>
<dbReference type="EMBL" id="JAGMUV010000010">
    <property type="protein sequence ID" value="KAH7141742.1"/>
    <property type="molecule type" value="Genomic_DNA"/>
</dbReference>
<dbReference type="Proteomes" id="UP000738349">
    <property type="component" value="Unassembled WGS sequence"/>
</dbReference>
<feature type="region of interest" description="Disordered" evidence="2">
    <location>
        <begin position="1"/>
        <end position="20"/>
    </location>
</feature>
<dbReference type="GO" id="GO:0008270">
    <property type="term" value="F:zinc ion binding"/>
    <property type="evidence" value="ECO:0007669"/>
    <property type="project" value="InterPro"/>
</dbReference>
<evidence type="ECO:0000313" key="4">
    <source>
        <dbReference type="EMBL" id="KAH7141742.1"/>
    </source>
</evidence>
<dbReference type="InterPro" id="IPR007219">
    <property type="entry name" value="XnlR_reg_dom"/>
</dbReference>
<protein>
    <recommendedName>
        <fullName evidence="3">Xylanolytic transcriptional activator regulatory domain-containing protein</fullName>
    </recommendedName>
</protein>
<keyword evidence="1" id="KW-0539">Nucleus</keyword>
<feature type="compositionally biased region" description="Polar residues" evidence="2">
    <location>
        <begin position="106"/>
        <end position="119"/>
    </location>
</feature>
<dbReference type="AlphaFoldDB" id="A0A9P9J3B5"/>
<dbReference type="PANTHER" id="PTHR46910:SF5">
    <property type="entry name" value="ZN(II)2CYS6 TRANSCRIPTION FACTOR (EUROFUNG)"/>
    <property type="match status" value="1"/>
</dbReference>
<dbReference type="GO" id="GO:0003677">
    <property type="term" value="F:DNA binding"/>
    <property type="evidence" value="ECO:0007669"/>
    <property type="project" value="InterPro"/>
</dbReference>
<evidence type="ECO:0000256" key="1">
    <source>
        <dbReference type="ARBA" id="ARBA00023242"/>
    </source>
</evidence>
<dbReference type="PANTHER" id="PTHR46910">
    <property type="entry name" value="TRANSCRIPTION FACTOR PDR1"/>
    <property type="match status" value="1"/>
</dbReference>